<evidence type="ECO:0000256" key="1">
    <source>
        <dbReference type="ARBA" id="ARBA00023125"/>
    </source>
</evidence>
<dbReference type="PANTHER" id="PTHR30204:SF98">
    <property type="entry name" value="HTH-TYPE TRANSCRIPTIONAL REGULATOR ADHR"/>
    <property type="match status" value="1"/>
</dbReference>
<dbReference type="RefSeq" id="WP_018029634.1">
    <property type="nucleotide sequence ID" value="NZ_JBCLUB010000001.1"/>
</dbReference>
<organism evidence="3 4">
    <name type="scientific">Streptococcus ferus</name>
    <dbReference type="NCBI Taxonomy" id="1345"/>
    <lineage>
        <taxon>Bacteria</taxon>
        <taxon>Bacillati</taxon>
        <taxon>Bacillota</taxon>
        <taxon>Bacilli</taxon>
        <taxon>Lactobacillales</taxon>
        <taxon>Streptococcaceae</taxon>
        <taxon>Streptococcus</taxon>
    </lineage>
</organism>
<name>A0A2X3VFC4_9STRE</name>
<dbReference type="PANTHER" id="PTHR30204">
    <property type="entry name" value="REDOX-CYCLING DRUG-SENSING TRANSCRIPTIONAL ACTIVATOR SOXR"/>
    <property type="match status" value="1"/>
</dbReference>
<evidence type="ECO:0000313" key="3">
    <source>
        <dbReference type="EMBL" id="SQF40154.1"/>
    </source>
</evidence>
<dbReference type="OrthoDB" id="9811174at2"/>
<gene>
    <name evidence="3" type="primary">adhR_2</name>
    <name evidence="3" type="ORF">NCTC12278_00774</name>
</gene>
<keyword evidence="1" id="KW-0238">DNA-binding</keyword>
<dbReference type="PRINTS" id="PR00040">
    <property type="entry name" value="HTHMERR"/>
</dbReference>
<dbReference type="GO" id="GO:0003700">
    <property type="term" value="F:DNA-binding transcription factor activity"/>
    <property type="evidence" value="ECO:0007669"/>
    <property type="project" value="InterPro"/>
</dbReference>
<dbReference type="EMBL" id="LS483343">
    <property type="protein sequence ID" value="SQF40154.1"/>
    <property type="molecule type" value="Genomic_DNA"/>
</dbReference>
<sequence>MNIKKVSELTGVSADTIRYYERIGLIPHIHRSQSGIRHFTDNDIAVLEFVRCFRQAGVSVESLIDYMGLVQEGDHNIEARISILQEELDSMNDRLEELIMARDRLIYKIDNYRKKIVPHEQELFDSKEG</sequence>
<dbReference type="GO" id="GO:0003677">
    <property type="term" value="F:DNA binding"/>
    <property type="evidence" value="ECO:0007669"/>
    <property type="project" value="UniProtKB-KW"/>
</dbReference>
<evidence type="ECO:0000313" key="4">
    <source>
        <dbReference type="Proteomes" id="UP000249495"/>
    </source>
</evidence>
<dbReference type="AlphaFoldDB" id="A0A2X3VFC4"/>
<dbReference type="InterPro" id="IPR047057">
    <property type="entry name" value="MerR_fam"/>
</dbReference>
<dbReference type="PROSITE" id="PS50937">
    <property type="entry name" value="HTH_MERR_2"/>
    <property type="match status" value="1"/>
</dbReference>
<dbReference type="NCBIfam" id="NF041849">
    <property type="entry name" value="trans_regNmlR"/>
    <property type="match status" value="1"/>
</dbReference>
<keyword evidence="4" id="KW-1185">Reference proteome</keyword>
<accession>A0A2X3VFC4</accession>
<dbReference type="Pfam" id="PF13411">
    <property type="entry name" value="MerR_1"/>
    <property type="match status" value="1"/>
</dbReference>
<dbReference type="InterPro" id="IPR000551">
    <property type="entry name" value="MerR-type_HTH_dom"/>
</dbReference>
<dbReference type="Proteomes" id="UP000249495">
    <property type="component" value="Chromosome 1"/>
</dbReference>
<dbReference type="Gene3D" id="1.10.1660.10">
    <property type="match status" value="1"/>
</dbReference>
<feature type="domain" description="HTH merR-type" evidence="2">
    <location>
        <begin position="1"/>
        <end position="69"/>
    </location>
</feature>
<reference evidence="3 4" key="1">
    <citation type="submission" date="2018-06" db="EMBL/GenBank/DDBJ databases">
        <authorList>
            <consortium name="Pathogen Informatics"/>
            <person name="Doyle S."/>
        </authorList>
    </citation>
    <scope>NUCLEOTIDE SEQUENCE [LARGE SCALE GENOMIC DNA]</scope>
    <source>
        <strain evidence="3 4">NCTC12278</strain>
    </source>
</reference>
<evidence type="ECO:0000259" key="2">
    <source>
        <dbReference type="PROSITE" id="PS50937"/>
    </source>
</evidence>
<dbReference type="CDD" id="cd01109">
    <property type="entry name" value="HTH_YyaN"/>
    <property type="match status" value="1"/>
</dbReference>
<dbReference type="STRING" id="1123303.GCA_000372425_00305"/>
<dbReference type="SUPFAM" id="SSF46955">
    <property type="entry name" value="Putative DNA-binding domain"/>
    <property type="match status" value="1"/>
</dbReference>
<protein>
    <submittedName>
        <fullName evidence="3">MerR family regulatory protein</fullName>
    </submittedName>
</protein>
<dbReference type="InterPro" id="IPR009061">
    <property type="entry name" value="DNA-bd_dom_put_sf"/>
</dbReference>
<dbReference type="SMART" id="SM00422">
    <property type="entry name" value="HTH_MERR"/>
    <property type="match status" value="1"/>
</dbReference>
<dbReference type="KEGG" id="sfer:NCTC12278_00774"/>
<proteinExistence type="predicted"/>